<feature type="transmembrane region" description="Helical" evidence="15">
    <location>
        <begin position="351"/>
        <end position="372"/>
    </location>
</feature>
<evidence type="ECO:0000259" key="16">
    <source>
        <dbReference type="Pfam" id="PF01490"/>
    </source>
</evidence>
<evidence type="ECO:0000256" key="5">
    <source>
        <dbReference type="ARBA" id="ARBA00022723"/>
    </source>
</evidence>
<dbReference type="PANTHER" id="PTHR22950:SF244">
    <property type="entry name" value="NEUTRAL AMINO ACID TRANSPORTER 9"/>
    <property type="match status" value="1"/>
</dbReference>
<evidence type="ECO:0000256" key="6">
    <source>
        <dbReference type="ARBA" id="ARBA00022753"/>
    </source>
</evidence>
<sequence length="598" mass="67326">MASYSGEFTTLNQNAPQFRLEGFPENEQEGVPFARSVDNVLLTRNEARQVMQKPVNTTSENAASVNLPRRPYLFVPPQSDSNASLLSSTIPVENRRDVINRDHNMAIRYRFFNRLDPGGLHLLMPIHVIPTSIFSVLPFNEFKDSNGKQSSIVTIFSIWNTMVGTSLLAVPWALQQAGLVLGIVLMLIMAGIAFYTAYRIIESPNSLALETSTPDFSDVCRFLWGKWLEYFAVFFSVCVLVGGVILYFVLMSNFLYFTGNVIYESLQQNSTILPIGFNQTCDVYCPKQIENAFPNDFLSLIYRFSPNGLLSKISLGDSDSSFQKIWRLQGGVPLILAFCIFPLLNFRSPGFFMRFNGLGTISVVYLICFTLVKSAECGLNLDFTNPLSKNYVQLFNWKFPALTGTLALAYFIHNAILTILRNQKHPENNARDLLIGYFLSAGCYIIISLFFFTTFPTYRNCISDNFLNNFASGDMLSAIARVFLLFQMLTVLPLLMYLIRVQFSYVFAGTVYPGLFYVLLINGGILTIALFFAVVYPHVGPIIRYVGSICGLVYMFILPCAVHLKRLQIQGRLNNVQIAIHIAIMLCGVLNLLAQFFV</sequence>
<keyword evidence="17" id="KW-1185">Reference proteome</keyword>
<dbReference type="AlphaFoldDB" id="A0A1I8BDB2"/>
<evidence type="ECO:0000256" key="9">
    <source>
        <dbReference type="ARBA" id="ARBA00023053"/>
    </source>
</evidence>
<evidence type="ECO:0000256" key="3">
    <source>
        <dbReference type="ARBA" id="ARBA00022448"/>
    </source>
</evidence>
<proteinExistence type="inferred from homology"/>
<feature type="transmembrane region" description="Helical" evidence="15">
    <location>
        <begin position="325"/>
        <end position="344"/>
    </location>
</feature>
<keyword evidence="12" id="KW-0325">Glycoprotein</keyword>
<keyword evidence="13" id="KW-0458">Lysosome</keyword>
<dbReference type="InterPro" id="IPR013057">
    <property type="entry name" value="AA_transpt_TM"/>
</dbReference>
<feature type="transmembrane region" description="Helical" evidence="15">
    <location>
        <begin position="478"/>
        <end position="499"/>
    </location>
</feature>
<comment type="subcellular location">
    <subcellularLocation>
        <location evidence="1">Late endosome membrane</location>
        <topology evidence="1">Multi-pass membrane protein</topology>
    </subcellularLocation>
    <subcellularLocation>
        <location evidence="2">Lysosome membrane</location>
        <topology evidence="2">Multi-pass membrane protein</topology>
    </subcellularLocation>
</comment>
<comment type="similarity">
    <text evidence="14">Belongs to the amino acid/polyamine transporter 2 family. SLC38A9 subfamily.</text>
</comment>
<feature type="transmembrane region" description="Helical" evidence="15">
    <location>
        <begin position="576"/>
        <end position="597"/>
    </location>
</feature>
<dbReference type="GO" id="GO:0005765">
    <property type="term" value="C:lysosomal membrane"/>
    <property type="evidence" value="ECO:0007669"/>
    <property type="project" value="UniProtKB-SubCell"/>
</dbReference>
<keyword evidence="5" id="KW-0479">Metal-binding</keyword>
<feature type="transmembrane region" description="Helical" evidence="15">
    <location>
        <begin position="511"/>
        <end position="536"/>
    </location>
</feature>
<feature type="transmembrane region" description="Helical" evidence="15">
    <location>
        <begin position="392"/>
        <end position="412"/>
    </location>
</feature>
<feature type="domain" description="Amino acid transporter transmembrane" evidence="16">
    <location>
        <begin position="150"/>
        <end position="257"/>
    </location>
</feature>
<keyword evidence="3" id="KW-0813">Transport</keyword>
<keyword evidence="4 15" id="KW-0812">Transmembrane</keyword>
<evidence type="ECO:0000313" key="18">
    <source>
        <dbReference type="WBParaSite" id="MhA1_Contig1991.frz3.gene6"/>
    </source>
</evidence>
<dbReference type="GO" id="GO:0031902">
    <property type="term" value="C:late endosome membrane"/>
    <property type="evidence" value="ECO:0007669"/>
    <property type="project" value="UniProtKB-SubCell"/>
</dbReference>
<dbReference type="OMA" id="FYALIMG"/>
<keyword evidence="11" id="KW-1015">Disulfide bond</keyword>
<evidence type="ECO:0000256" key="12">
    <source>
        <dbReference type="ARBA" id="ARBA00023180"/>
    </source>
</evidence>
<keyword evidence="8 15" id="KW-1133">Transmembrane helix</keyword>
<evidence type="ECO:0000256" key="15">
    <source>
        <dbReference type="SAM" id="Phobius"/>
    </source>
</evidence>
<reference evidence="18" key="1">
    <citation type="submission" date="2016-11" db="UniProtKB">
        <authorList>
            <consortium name="WormBaseParasite"/>
        </authorList>
    </citation>
    <scope>IDENTIFICATION</scope>
</reference>
<feature type="transmembrane region" description="Helical" evidence="15">
    <location>
        <begin position="179"/>
        <end position="198"/>
    </location>
</feature>
<evidence type="ECO:0000256" key="8">
    <source>
        <dbReference type="ARBA" id="ARBA00022989"/>
    </source>
</evidence>
<dbReference type="GO" id="GO:0015179">
    <property type="term" value="F:L-amino acid transmembrane transporter activity"/>
    <property type="evidence" value="ECO:0007669"/>
    <property type="project" value="TreeGrafter"/>
</dbReference>
<dbReference type="Proteomes" id="UP000095281">
    <property type="component" value="Unplaced"/>
</dbReference>
<evidence type="ECO:0000256" key="10">
    <source>
        <dbReference type="ARBA" id="ARBA00023136"/>
    </source>
</evidence>
<feature type="transmembrane region" description="Helical" evidence="15">
    <location>
        <begin position="119"/>
        <end position="139"/>
    </location>
</feature>
<dbReference type="WBParaSite" id="MhA1_Contig1991.frz3.gene6">
    <property type="protein sequence ID" value="MhA1_Contig1991.frz3.gene6"/>
    <property type="gene ID" value="MhA1_Contig1991.frz3.gene6"/>
</dbReference>
<keyword evidence="7" id="KW-0029">Amino-acid transport</keyword>
<feature type="transmembrane region" description="Helical" evidence="15">
    <location>
        <begin position="542"/>
        <end position="564"/>
    </location>
</feature>
<dbReference type="GO" id="GO:0046872">
    <property type="term" value="F:metal ion binding"/>
    <property type="evidence" value="ECO:0007669"/>
    <property type="project" value="UniProtKB-KW"/>
</dbReference>
<evidence type="ECO:0000256" key="4">
    <source>
        <dbReference type="ARBA" id="ARBA00022692"/>
    </source>
</evidence>
<feature type="domain" description="Amino acid transporter transmembrane" evidence="16">
    <location>
        <begin position="334"/>
        <end position="590"/>
    </location>
</feature>
<evidence type="ECO:0000256" key="14">
    <source>
        <dbReference type="ARBA" id="ARBA00038442"/>
    </source>
</evidence>
<protein>
    <submittedName>
        <fullName evidence="18">Aa_trans domain-containing protein</fullName>
    </submittedName>
</protein>
<evidence type="ECO:0000256" key="13">
    <source>
        <dbReference type="ARBA" id="ARBA00023228"/>
    </source>
</evidence>
<dbReference type="PANTHER" id="PTHR22950">
    <property type="entry name" value="AMINO ACID TRANSPORTER"/>
    <property type="match status" value="1"/>
</dbReference>
<evidence type="ECO:0000256" key="7">
    <source>
        <dbReference type="ARBA" id="ARBA00022970"/>
    </source>
</evidence>
<keyword evidence="9" id="KW-0915">Sodium</keyword>
<keyword evidence="6" id="KW-0967">Endosome</keyword>
<dbReference type="Pfam" id="PF01490">
    <property type="entry name" value="Aa_trans"/>
    <property type="match status" value="2"/>
</dbReference>
<keyword evidence="10 15" id="KW-0472">Membrane</keyword>
<feature type="transmembrane region" description="Helical" evidence="15">
    <location>
        <begin position="230"/>
        <end position="250"/>
    </location>
</feature>
<feature type="transmembrane region" description="Helical" evidence="15">
    <location>
        <begin position="151"/>
        <end position="173"/>
    </location>
</feature>
<feature type="transmembrane region" description="Helical" evidence="15">
    <location>
        <begin position="433"/>
        <end position="458"/>
    </location>
</feature>
<evidence type="ECO:0000256" key="11">
    <source>
        <dbReference type="ARBA" id="ARBA00023157"/>
    </source>
</evidence>
<evidence type="ECO:0000256" key="1">
    <source>
        <dbReference type="ARBA" id="ARBA00004107"/>
    </source>
</evidence>
<accession>A0A1I8BDB2</accession>
<name>A0A1I8BDB2_MELHA</name>
<evidence type="ECO:0000313" key="17">
    <source>
        <dbReference type="Proteomes" id="UP000095281"/>
    </source>
</evidence>
<evidence type="ECO:0000256" key="2">
    <source>
        <dbReference type="ARBA" id="ARBA00004155"/>
    </source>
</evidence>
<organism evidence="17 18">
    <name type="scientific">Meloidogyne hapla</name>
    <name type="common">Root-knot nematode worm</name>
    <dbReference type="NCBI Taxonomy" id="6305"/>
    <lineage>
        <taxon>Eukaryota</taxon>
        <taxon>Metazoa</taxon>
        <taxon>Ecdysozoa</taxon>
        <taxon>Nematoda</taxon>
        <taxon>Chromadorea</taxon>
        <taxon>Rhabditida</taxon>
        <taxon>Tylenchina</taxon>
        <taxon>Tylenchomorpha</taxon>
        <taxon>Tylenchoidea</taxon>
        <taxon>Meloidogynidae</taxon>
        <taxon>Meloidogyninae</taxon>
        <taxon>Meloidogyne</taxon>
    </lineage>
</organism>